<dbReference type="InterPro" id="IPR013606">
    <property type="entry name" value="I-BAR_dom"/>
</dbReference>
<dbReference type="AlphaFoldDB" id="A0A9J7GIN6"/>
<dbReference type="CDD" id="cd07643">
    <property type="entry name" value="I-BAR_IMD_MIM"/>
    <property type="match status" value="1"/>
</dbReference>
<dbReference type="PROSITE" id="PS51082">
    <property type="entry name" value="WH2"/>
    <property type="match status" value="1"/>
</dbReference>
<dbReference type="PROSITE" id="PS51338">
    <property type="entry name" value="IMD"/>
    <property type="match status" value="1"/>
</dbReference>
<proteinExistence type="inferred from homology"/>
<sequence>MEAVIEKECSALGGLFQTIISDMKGSYPVWEDFINKAGKLQSQLRTTVVAAAAFLDAFQKVADMATNTRGGTREIGSALTRMCMRHRSIEAKLRQFSSALIDCLINPLQEQMEEWKKVASQLDKDHAKEYKKARQEIKKKSSDTLKLQKKAKKGRGDIQPQLDSALQDVNDKYLLLEETEKQAVRKALIEERGRFCTFISMLRPVIEEEISMLGEITHLQTISEDLKSLTMDPHKLPSSSEQVILDLKGSDYSWSYQTPPSSPSTTMSRKSSVCSSLNSVNSSDSRSSGSHSHSPSSHYRYRSSNLAQQAPVRLSSVSSHDSGFISQDAFQSKSPSPMPPEAANQNSSSSASSEASETCQSVSECSSPTSVSSGSTMGAWVSTEKDWAKPGPYDQPLVNTLQRRKEKREADSNGGGPATTGGPPAAAEEVQRPRSMTMSAATRPGEEMEACEELALALSRGLQLDMQRSSRDSLQCSSGYSTQTTTPCCSEDTIPSQGTRRPACCPAFRAAPVSDYDYFSVSGDQEAEQQEFDKSSTIPRNSDISQSYRRMFQAKRPASTAGLPTTLGPAMVTPGVATIRRTPSTKPSVRRGTIGAGPIPIKTPVIPVKTPTVPDLPGLLPAPPDGPEERGEHIPESPSVGEGPQGVAANIPSSLWSGQASVNPPLPGPKPCIPEEHRQAIPESEAEDQERDPPSATVSPGPTPESEPADLSPRESPQGEDMLNAIRRGVKLKKATTNDRSAPRFS</sequence>
<keyword evidence="4" id="KW-0175">Coiled coil</keyword>
<evidence type="ECO:0000256" key="2">
    <source>
        <dbReference type="ARBA" id="ARBA00022490"/>
    </source>
</evidence>
<dbReference type="GO" id="GO:0007009">
    <property type="term" value="P:plasma membrane organization"/>
    <property type="evidence" value="ECO:0007669"/>
    <property type="project" value="InterPro"/>
</dbReference>
<dbReference type="Pfam" id="PF02205">
    <property type="entry name" value="WH2"/>
    <property type="match status" value="1"/>
</dbReference>
<dbReference type="FunFam" id="1.20.1270.60:FF:000010">
    <property type="entry name" value="Metastasis suppressor 1, isoform CRA_e"/>
    <property type="match status" value="1"/>
</dbReference>
<dbReference type="GO" id="GO:0003779">
    <property type="term" value="F:actin binding"/>
    <property type="evidence" value="ECO:0007669"/>
    <property type="project" value="UniProtKB-KW"/>
</dbReference>
<dbReference type="GO" id="GO:0009898">
    <property type="term" value="C:cytoplasmic side of plasma membrane"/>
    <property type="evidence" value="ECO:0007669"/>
    <property type="project" value="TreeGrafter"/>
</dbReference>
<dbReference type="GeneID" id="100762499"/>
<feature type="compositionally biased region" description="Low complexity" evidence="7">
    <location>
        <begin position="598"/>
        <end position="619"/>
    </location>
</feature>
<dbReference type="Pfam" id="PF08397">
    <property type="entry name" value="IMD"/>
    <property type="match status" value="1"/>
</dbReference>
<evidence type="ECO:0000313" key="10">
    <source>
        <dbReference type="Proteomes" id="UP001108280"/>
    </source>
</evidence>
<comment type="similarity">
    <text evidence="6">Belongs to the MTSS family.</text>
</comment>
<evidence type="ECO:0000256" key="6">
    <source>
        <dbReference type="ARBA" id="ARBA00061293"/>
    </source>
</evidence>
<dbReference type="RefSeq" id="XP_027287427.1">
    <property type="nucleotide sequence ID" value="XM_027431626.2"/>
</dbReference>
<feature type="domain" description="IMD" evidence="9">
    <location>
        <begin position="1"/>
        <end position="250"/>
    </location>
</feature>
<keyword evidence="2" id="KW-0963">Cytoplasm</keyword>
<dbReference type="CDD" id="cd22060">
    <property type="entry name" value="WH2_MTSS1"/>
    <property type="match status" value="1"/>
</dbReference>
<feature type="region of interest" description="Disordered" evidence="7">
    <location>
        <begin position="402"/>
        <end position="448"/>
    </location>
</feature>
<keyword evidence="3" id="KW-0597">Phosphoprotein</keyword>
<protein>
    <submittedName>
        <fullName evidence="11">Protein MTSS 1 isoform X16</fullName>
    </submittedName>
</protein>
<reference evidence="11" key="3">
    <citation type="submission" date="2025-08" db="UniProtKB">
        <authorList>
            <consortium name="RefSeq"/>
        </authorList>
    </citation>
    <scope>IDENTIFICATION</scope>
    <source>
        <strain evidence="11">17A/GY</strain>
        <tissue evidence="11">Liver</tissue>
    </source>
</reference>
<evidence type="ECO:0000256" key="4">
    <source>
        <dbReference type="ARBA" id="ARBA00023054"/>
    </source>
</evidence>
<dbReference type="CTD" id="9788"/>
<evidence type="ECO:0000259" key="9">
    <source>
        <dbReference type="PROSITE" id="PS51338"/>
    </source>
</evidence>
<name>A0A9J7GIN6_CRIGR</name>
<feature type="region of interest" description="Disordered" evidence="7">
    <location>
        <begin position="140"/>
        <end position="159"/>
    </location>
</feature>
<dbReference type="InterPro" id="IPR027267">
    <property type="entry name" value="AH/BAR_dom_sf"/>
</dbReference>
<dbReference type="RefSeq" id="XP_035294247.1">
    <property type="nucleotide sequence ID" value="XM_035438356.1"/>
</dbReference>
<feature type="compositionally biased region" description="Low complexity" evidence="7">
    <location>
        <begin position="255"/>
        <end position="305"/>
    </location>
</feature>
<gene>
    <name evidence="11" type="primary">Mtss1</name>
</gene>
<dbReference type="GO" id="GO:0015629">
    <property type="term" value="C:actin cytoskeleton"/>
    <property type="evidence" value="ECO:0007669"/>
    <property type="project" value="TreeGrafter"/>
</dbReference>
<evidence type="ECO:0000256" key="5">
    <source>
        <dbReference type="ARBA" id="ARBA00023203"/>
    </source>
</evidence>
<dbReference type="GO" id="GO:0032233">
    <property type="term" value="P:positive regulation of actin filament bundle assembly"/>
    <property type="evidence" value="ECO:0007669"/>
    <property type="project" value="TreeGrafter"/>
</dbReference>
<dbReference type="Gene3D" id="1.20.1270.60">
    <property type="entry name" value="Arfaptin homology (AH) domain/BAR domain"/>
    <property type="match status" value="1"/>
</dbReference>
<reference evidence="10" key="2">
    <citation type="journal article" date="2020" name="Biotechnol. Bioeng.">
        <title>Chromosome-scale scaffolds for the Chinese hamster reference genome assembly to facilitate the study of the CHO epigenome.</title>
        <authorList>
            <person name="Hilliard W."/>
            <person name="MacDonald M."/>
            <person name="Lee K.H."/>
        </authorList>
    </citation>
    <scope>NUCLEOTIDE SEQUENCE [LARGE SCALE GENOMIC DNA]</scope>
    <source>
        <strain evidence="10">17A/GY</strain>
    </source>
</reference>
<evidence type="ECO:0000256" key="3">
    <source>
        <dbReference type="ARBA" id="ARBA00022553"/>
    </source>
</evidence>
<accession>A0A9J7GIN6</accession>
<organism evidence="10 11">
    <name type="scientific">Cricetulus griseus</name>
    <name type="common">Chinese hamster</name>
    <name type="synonym">Cricetulus barabensis griseus</name>
    <dbReference type="NCBI Taxonomy" id="10029"/>
    <lineage>
        <taxon>Eukaryota</taxon>
        <taxon>Metazoa</taxon>
        <taxon>Chordata</taxon>
        <taxon>Craniata</taxon>
        <taxon>Vertebrata</taxon>
        <taxon>Euteleostomi</taxon>
        <taxon>Mammalia</taxon>
        <taxon>Eutheria</taxon>
        <taxon>Euarchontoglires</taxon>
        <taxon>Glires</taxon>
        <taxon>Rodentia</taxon>
        <taxon>Myomorpha</taxon>
        <taxon>Muroidea</taxon>
        <taxon>Cricetidae</taxon>
        <taxon>Cricetinae</taxon>
        <taxon>Cricetulus</taxon>
    </lineage>
</organism>
<dbReference type="SUPFAM" id="SSF103657">
    <property type="entry name" value="BAR/IMD domain-like"/>
    <property type="match status" value="1"/>
</dbReference>
<dbReference type="Proteomes" id="UP001108280">
    <property type="component" value="Chromosome 10"/>
</dbReference>
<feature type="compositionally biased region" description="Low complexity" evidence="7">
    <location>
        <begin position="347"/>
        <end position="375"/>
    </location>
</feature>
<dbReference type="PANTHER" id="PTHR15708:SF10">
    <property type="entry name" value="PROTEIN MTSS 1"/>
    <property type="match status" value="1"/>
</dbReference>
<dbReference type="GO" id="GO:0034334">
    <property type="term" value="P:adherens junction maintenance"/>
    <property type="evidence" value="ECO:0007669"/>
    <property type="project" value="TreeGrafter"/>
</dbReference>
<comment type="subcellular location">
    <subcellularLocation>
        <location evidence="1">Cytoplasm</location>
    </subcellularLocation>
</comment>
<feature type="region of interest" description="Disordered" evidence="7">
    <location>
        <begin position="580"/>
        <end position="746"/>
    </location>
</feature>
<feature type="compositionally biased region" description="Polar residues" evidence="7">
    <location>
        <begin position="315"/>
        <end position="335"/>
    </location>
</feature>
<dbReference type="InterPro" id="IPR030127">
    <property type="entry name" value="MTSS1/MTSS2"/>
</dbReference>
<evidence type="ECO:0000256" key="7">
    <source>
        <dbReference type="SAM" id="MobiDB-lite"/>
    </source>
</evidence>
<evidence type="ECO:0000313" key="11">
    <source>
        <dbReference type="RefSeq" id="XP_027287427.1"/>
    </source>
</evidence>
<dbReference type="InterPro" id="IPR003124">
    <property type="entry name" value="WH2_dom"/>
</dbReference>
<keyword evidence="10" id="KW-1185">Reference proteome</keyword>
<dbReference type="GO" id="GO:0005543">
    <property type="term" value="F:phospholipid binding"/>
    <property type="evidence" value="ECO:0007669"/>
    <property type="project" value="TreeGrafter"/>
</dbReference>
<dbReference type="PANTHER" id="PTHR15708">
    <property type="entry name" value="ACTIN BUNDLING/MISSING IN METASTASIS-RELATED"/>
    <property type="match status" value="1"/>
</dbReference>
<evidence type="ECO:0000256" key="1">
    <source>
        <dbReference type="ARBA" id="ARBA00004496"/>
    </source>
</evidence>
<feature type="region of interest" description="Disordered" evidence="7">
    <location>
        <begin position="255"/>
        <end position="377"/>
    </location>
</feature>
<reference evidence="10" key="1">
    <citation type="journal article" date="2018" name="Biotechnol. Bioeng.">
        <title>A reference genome of the Chinese hamster based on a hybrid assembly strategy.</title>
        <authorList>
            <person name="Rupp O."/>
            <person name="MacDonald M.L."/>
            <person name="Li S."/>
            <person name="Dhiman H."/>
            <person name="Polson S."/>
            <person name="Griep S."/>
            <person name="Heffner K."/>
            <person name="Hernandez I."/>
            <person name="Brinkrolf K."/>
            <person name="Jadhav V."/>
            <person name="Samoudi M."/>
            <person name="Hao H."/>
            <person name="Kingham B."/>
            <person name="Goesmann A."/>
            <person name="Betenbaugh M.J."/>
            <person name="Lewis N.E."/>
            <person name="Borth N."/>
            <person name="Lee K.H."/>
        </authorList>
    </citation>
    <scope>NUCLEOTIDE SEQUENCE [LARGE SCALE GENOMIC DNA]</scope>
    <source>
        <strain evidence="10">17A/GY</strain>
    </source>
</reference>
<evidence type="ECO:0000259" key="8">
    <source>
        <dbReference type="PROSITE" id="PS51082"/>
    </source>
</evidence>
<dbReference type="GO" id="GO:0005737">
    <property type="term" value="C:cytoplasm"/>
    <property type="evidence" value="ECO:0007669"/>
    <property type="project" value="UniProtKB-SubCell"/>
</dbReference>
<feature type="domain" description="WH2" evidence="8">
    <location>
        <begin position="718"/>
        <end position="735"/>
    </location>
</feature>
<keyword evidence="5" id="KW-0009">Actin-binding</keyword>
<feature type="compositionally biased region" description="Polar residues" evidence="7">
    <location>
        <begin position="651"/>
        <end position="662"/>
    </location>
</feature>